<dbReference type="InterPro" id="IPR027417">
    <property type="entry name" value="P-loop_NTPase"/>
</dbReference>
<proteinExistence type="predicted"/>
<accession>A0ABM0M3P4</accession>
<dbReference type="Pfam" id="PF00685">
    <property type="entry name" value="Sulfotransfer_1"/>
    <property type="match status" value="1"/>
</dbReference>
<dbReference type="RefSeq" id="XP_006814635.1">
    <property type="nucleotide sequence ID" value="XM_006814572.1"/>
</dbReference>
<gene>
    <name evidence="3" type="primary">LOC102808786</name>
</gene>
<protein>
    <submittedName>
        <fullName evidence="3">Carbohydrate sulfotransferase 1-like</fullName>
    </submittedName>
</protein>
<dbReference type="InterPro" id="IPR051135">
    <property type="entry name" value="Gal/GlcNAc/GalNAc_ST"/>
</dbReference>
<dbReference type="InterPro" id="IPR000863">
    <property type="entry name" value="Sulfotransferase_dom"/>
</dbReference>
<dbReference type="SUPFAM" id="SSF52540">
    <property type="entry name" value="P-loop containing nucleoside triphosphate hydrolases"/>
    <property type="match status" value="1"/>
</dbReference>
<evidence type="ECO:0000259" key="1">
    <source>
        <dbReference type="Pfam" id="PF00685"/>
    </source>
</evidence>
<keyword evidence="2" id="KW-1185">Reference proteome</keyword>
<feature type="domain" description="Sulfotransferase" evidence="1">
    <location>
        <begin position="9"/>
        <end position="128"/>
    </location>
</feature>
<dbReference type="PANTHER" id="PTHR10704">
    <property type="entry name" value="CARBOHYDRATE SULFOTRANSFERASE"/>
    <property type="match status" value="1"/>
</dbReference>
<name>A0ABM0M3P4_SACKO</name>
<sequence length="188" mass="22636">MYSILEAEKLIREDNVKIIFMVRDPRGMAPSRMKFNDIYTPEENFNDVVKGQVKLHPKMEVIVTDYCNWLMENHMPESQLPDWLRGKYLVIRYEDTERHQSRSVQTIFDFLGLEYHEEDIRQVLEELAKFEVFEEDNNSERWRKKLRIEEVKRVQELCTSKLFKELGYKLVKTELELRNSSISLVNDI</sequence>
<dbReference type="GeneID" id="102808786"/>
<evidence type="ECO:0000313" key="3">
    <source>
        <dbReference type="RefSeq" id="XP_006814635.1"/>
    </source>
</evidence>
<dbReference type="Proteomes" id="UP000694865">
    <property type="component" value="Unplaced"/>
</dbReference>
<dbReference type="PANTHER" id="PTHR10704:SF44">
    <property type="entry name" value="LD35051P-RELATED"/>
    <property type="match status" value="1"/>
</dbReference>
<reference evidence="3" key="1">
    <citation type="submission" date="2025-08" db="UniProtKB">
        <authorList>
            <consortium name="RefSeq"/>
        </authorList>
    </citation>
    <scope>IDENTIFICATION</scope>
    <source>
        <tissue evidence="3">Testes</tissue>
    </source>
</reference>
<dbReference type="Gene3D" id="3.40.50.300">
    <property type="entry name" value="P-loop containing nucleotide triphosphate hydrolases"/>
    <property type="match status" value="1"/>
</dbReference>
<evidence type="ECO:0000313" key="2">
    <source>
        <dbReference type="Proteomes" id="UP000694865"/>
    </source>
</evidence>
<organism evidence="2 3">
    <name type="scientific">Saccoglossus kowalevskii</name>
    <name type="common">Acorn worm</name>
    <dbReference type="NCBI Taxonomy" id="10224"/>
    <lineage>
        <taxon>Eukaryota</taxon>
        <taxon>Metazoa</taxon>
        <taxon>Hemichordata</taxon>
        <taxon>Enteropneusta</taxon>
        <taxon>Harrimaniidae</taxon>
        <taxon>Saccoglossus</taxon>
    </lineage>
</organism>